<comment type="caution">
    <text evidence="1">The sequence shown here is derived from an EMBL/GenBank/DDBJ whole genome shotgun (WGS) entry which is preliminary data.</text>
</comment>
<name>A0AAW1I9E4_POPJA</name>
<evidence type="ECO:0000313" key="1">
    <source>
        <dbReference type="EMBL" id="KAK9685894.1"/>
    </source>
</evidence>
<proteinExistence type="predicted"/>
<dbReference type="EMBL" id="JASPKY010000742">
    <property type="protein sequence ID" value="KAK9685894.1"/>
    <property type="molecule type" value="Genomic_DNA"/>
</dbReference>
<sequence length="497" mass="56117">MVVLRNLAKSCEFKETLDDNLRDQFVSGLHNEVIKQRLFSEKKLNCVSAYNLARDMEAAKKNVTDIDGSHHVLNMRHHVRPFSGSGVTRSTGKESAKWRSSTCGRIANHPEKDKMEKETKDCCRVCGNDLSSQCFYRNSVCDCCVSNNKDLPIKVNIQIENVKLNVEIDTGSPVSLISDVIYKKYFSKLSINISKIKLSTYTGTQIESNGFIHVRVQFNEVVAHLKLYVVPNGGPALLGRQWLTALKINIINNVAVNNVKTQKDILISPIAESLSISNLIKQYQPIFDNEPGTYKNFKAKLYLKPGTVPIFYKPRSLAYGVRTKVELELQNLIAKSPWLPFWFSFDTKNKKFIKRKRSYLKLSKKFKSYYFNSKLKEYLGKERIPGYMMKDGHCIETPTEIAEAFASYFASVYAVSSVDYSLDLSAGLSNTLTVRSFDVEDVQAGIRSLQGGMSMGTDGIPAFVIKDCVNHVFALALVERVISITYKSEELNVTIIH</sequence>
<dbReference type="Proteomes" id="UP001458880">
    <property type="component" value="Unassembled WGS sequence"/>
</dbReference>
<protein>
    <recommendedName>
        <fullName evidence="3">Peptidase A2 domain-containing protein</fullName>
    </recommendedName>
</protein>
<dbReference type="InterPro" id="IPR050951">
    <property type="entry name" value="Retrovirus_Pol_polyprotein"/>
</dbReference>
<keyword evidence="2" id="KW-1185">Reference proteome</keyword>
<evidence type="ECO:0008006" key="3">
    <source>
        <dbReference type="Google" id="ProtNLM"/>
    </source>
</evidence>
<dbReference type="PANTHER" id="PTHR37984">
    <property type="entry name" value="PROTEIN CBG26694"/>
    <property type="match status" value="1"/>
</dbReference>
<organism evidence="1 2">
    <name type="scientific">Popillia japonica</name>
    <name type="common">Japanese beetle</name>
    <dbReference type="NCBI Taxonomy" id="7064"/>
    <lineage>
        <taxon>Eukaryota</taxon>
        <taxon>Metazoa</taxon>
        <taxon>Ecdysozoa</taxon>
        <taxon>Arthropoda</taxon>
        <taxon>Hexapoda</taxon>
        <taxon>Insecta</taxon>
        <taxon>Pterygota</taxon>
        <taxon>Neoptera</taxon>
        <taxon>Endopterygota</taxon>
        <taxon>Coleoptera</taxon>
        <taxon>Polyphaga</taxon>
        <taxon>Scarabaeiformia</taxon>
        <taxon>Scarabaeidae</taxon>
        <taxon>Rutelinae</taxon>
        <taxon>Popillia</taxon>
    </lineage>
</organism>
<dbReference type="AlphaFoldDB" id="A0AAW1I9E4"/>
<dbReference type="PANTHER" id="PTHR37984:SF13">
    <property type="entry name" value="RIBONUCLEASE H"/>
    <property type="match status" value="1"/>
</dbReference>
<dbReference type="InterPro" id="IPR021109">
    <property type="entry name" value="Peptidase_aspartic_dom_sf"/>
</dbReference>
<dbReference type="SUPFAM" id="SSF50630">
    <property type="entry name" value="Acid proteases"/>
    <property type="match status" value="1"/>
</dbReference>
<evidence type="ECO:0000313" key="2">
    <source>
        <dbReference type="Proteomes" id="UP001458880"/>
    </source>
</evidence>
<dbReference type="Gene3D" id="2.40.70.10">
    <property type="entry name" value="Acid Proteases"/>
    <property type="match status" value="1"/>
</dbReference>
<accession>A0AAW1I9E4</accession>
<reference evidence="1 2" key="1">
    <citation type="journal article" date="2024" name="BMC Genomics">
        <title>De novo assembly and annotation of Popillia japonica's genome with initial clues to its potential as an invasive pest.</title>
        <authorList>
            <person name="Cucini C."/>
            <person name="Boschi S."/>
            <person name="Funari R."/>
            <person name="Cardaioli E."/>
            <person name="Iannotti N."/>
            <person name="Marturano G."/>
            <person name="Paoli F."/>
            <person name="Bruttini M."/>
            <person name="Carapelli A."/>
            <person name="Frati F."/>
            <person name="Nardi F."/>
        </authorList>
    </citation>
    <scope>NUCLEOTIDE SEQUENCE [LARGE SCALE GENOMIC DNA]</scope>
    <source>
        <strain evidence="1">DMR45628</strain>
    </source>
</reference>
<gene>
    <name evidence="1" type="ORF">QE152_g37604</name>
</gene>